<sequence>MPIDAVYKREAWYVGVAYNPWKIVNNFPEAAQQRLAHWAVYIRPCSSSDKGPMYRVFGMNFLTDTSSDLILEDVWGTPGEGGAGLWKNMICKDEFKQVLEPGIEEKVMYFNLQEFVLHLQWILRIFLRKRAIRQAVYPNPEYAGDKYALLTANCQHFVRFALQSLEKFQWTDRSRLNESFSLAVLGQQIMRDIMNTEHSRFEVAQSGAASHLHGTVLTELSPLAFRNPAAAGKNAPIYVGRKRFPDWH</sequence>
<reference evidence="1" key="2">
    <citation type="journal article" date="2023" name="IMA Fungus">
        <title>Comparative genomic study of the Penicillium genus elucidates a diverse pangenome and 15 lateral gene transfer events.</title>
        <authorList>
            <person name="Petersen C."/>
            <person name="Sorensen T."/>
            <person name="Nielsen M.R."/>
            <person name="Sondergaard T.E."/>
            <person name="Sorensen J.L."/>
            <person name="Fitzpatrick D.A."/>
            <person name="Frisvad J.C."/>
            <person name="Nielsen K.L."/>
        </authorList>
    </citation>
    <scope>NUCLEOTIDE SEQUENCE</scope>
    <source>
        <strain evidence="1">IBT 29677</strain>
    </source>
</reference>
<proteinExistence type="predicted"/>
<evidence type="ECO:0000313" key="2">
    <source>
        <dbReference type="Proteomes" id="UP001147747"/>
    </source>
</evidence>
<protein>
    <recommendedName>
        <fullName evidence="3">PPPDE domain-containing protein</fullName>
    </recommendedName>
</protein>
<reference evidence="1" key="1">
    <citation type="submission" date="2022-12" db="EMBL/GenBank/DDBJ databases">
        <authorList>
            <person name="Petersen C."/>
        </authorList>
    </citation>
    <scope>NUCLEOTIDE SEQUENCE</scope>
    <source>
        <strain evidence="1">IBT 29677</strain>
    </source>
</reference>
<name>A0A9W9VZC4_9EURO</name>
<gene>
    <name evidence="1" type="ORF">N7509_007562</name>
</gene>
<organism evidence="1 2">
    <name type="scientific">Penicillium cosmopolitanum</name>
    <dbReference type="NCBI Taxonomy" id="1131564"/>
    <lineage>
        <taxon>Eukaryota</taxon>
        <taxon>Fungi</taxon>
        <taxon>Dikarya</taxon>
        <taxon>Ascomycota</taxon>
        <taxon>Pezizomycotina</taxon>
        <taxon>Eurotiomycetes</taxon>
        <taxon>Eurotiomycetidae</taxon>
        <taxon>Eurotiales</taxon>
        <taxon>Aspergillaceae</taxon>
        <taxon>Penicillium</taxon>
    </lineage>
</organism>
<dbReference type="AlphaFoldDB" id="A0A9W9VZC4"/>
<dbReference type="Proteomes" id="UP001147747">
    <property type="component" value="Unassembled WGS sequence"/>
</dbReference>
<dbReference type="OrthoDB" id="4286962at2759"/>
<dbReference type="EMBL" id="JAPZBU010000008">
    <property type="protein sequence ID" value="KAJ5392072.1"/>
    <property type="molecule type" value="Genomic_DNA"/>
</dbReference>
<evidence type="ECO:0008006" key="3">
    <source>
        <dbReference type="Google" id="ProtNLM"/>
    </source>
</evidence>
<dbReference type="GeneID" id="81371179"/>
<keyword evidence="2" id="KW-1185">Reference proteome</keyword>
<accession>A0A9W9VZC4</accession>
<comment type="caution">
    <text evidence="1">The sequence shown here is derived from an EMBL/GenBank/DDBJ whole genome shotgun (WGS) entry which is preliminary data.</text>
</comment>
<evidence type="ECO:0000313" key="1">
    <source>
        <dbReference type="EMBL" id="KAJ5392072.1"/>
    </source>
</evidence>
<dbReference type="RefSeq" id="XP_056487750.1">
    <property type="nucleotide sequence ID" value="XM_056632199.1"/>
</dbReference>